<keyword evidence="1" id="KW-0808">Transferase</keyword>
<dbReference type="KEGG" id="naci:NUH88_14480"/>
<proteinExistence type="predicted"/>
<reference evidence="4" key="1">
    <citation type="submission" date="2022-08" db="EMBL/GenBank/DDBJ databases">
        <title>Nisaea acidiphila sp. nov., isolated from a marine algal debris and emended description of the genus Nisaea Urios et al. 2008.</title>
        <authorList>
            <person name="Kwon K."/>
        </authorList>
    </citation>
    <scope>NUCLEOTIDE SEQUENCE</scope>
    <source>
        <strain evidence="4">MEBiC11861</strain>
    </source>
</reference>
<protein>
    <recommendedName>
        <fullName evidence="2">Putative gamma-glutamylcyclotransferase</fullName>
    </recommendedName>
</protein>
<dbReference type="InterPro" id="IPR009288">
    <property type="entry name" value="AIG2-like_dom"/>
</dbReference>
<dbReference type="PANTHER" id="PTHR31544">
    <property type="entry name" value="AIG2-LIKE PROTEIN D"/>
    <property type="match status" value="1"/>
</dbReference>
<accession>A0A9J7AQH7</accession>
<evidence type="ECO:0000259" key="3">
    <source>
        <dbReference type="Pfam" id="PF06094"/>
    </source>
</evidence>
<name>A0A9J7AQH7_9PROT</name>
<dbReference type="AlphaFoldDB" id="A0A9J7AQH7"/>
<keyword evidence="5" id="KW-1185">Reference proteome</keyword>
<dbReference type="Pfam" id="PF06094">
    <property type="entry name" value="GGACT"/>
    <property type="match status" value="1"/>
</dbReference>
<feature type="domain" description="Gamma-glutamylcyclotransferase AIG2-like" evidence="3">
    <location>
        <begin position="5"/>
        <end position="97"/>
    </location>
</feature>
<dbReference type="SUPFAM" id="SSF110857">
    <property type="entry name" value="Gamma-glutamyl cyclotransferase-like"/>
    <property type="match status" value="1"/>
</dbReference>
<dbReference type="CDD" id="cd06661">
    <property type="entry name" value="GGCT_like"/>
    <property type="match status" value="1"/>
</dbReference>
<dbReference type="RefSeq" id="WP_257767119.1">
    <property type="nucleotide sequence ID" value="NZ_CP102480.1"/>
</dbReference>
<dbReference type="EMBL" id="CP102480">
    <property type="protein sequence ID" value="UUX48612.1"/>
    <property type="molecule type" value="Genomic_DNA"/>
</dbReference>
<evidence type="ECO:0000313" key="4">
    <source>
        <dbReference type="EMBL" id="UUX48612.1"/>
    </source>
</evidence>
<dbReference type="PANTHER" id="PTHR31544:SF2">
    <property type="entry name" value="AIG2-LIKE PROTEIN D"/>
    <property type="match status" value="1"/>
</dbReference>
<evidence type="ECO:0000256" key="1">
    <source>
        <dbReference type="ARBA" id="ARBA00022679"/>
    </source>
</evidence>
<dbReference type="GO" id="GO:0016740">
    <property type="term" value="F:transferase activity"/>
    <property type="evidence" value="ECO:0007669"/>
    <property type="project" value="UniProtKB-KW"/>
</dbReference>
<gene>
    <name evidence="4" type="ORF">NUH88_14480</name>
</gene>
<dbReference type="Proteomes" id="UP001060336">
    <property type="component" value="Chromosome"/>
</dbReference>
<evidence type="ECO:0000256" key="2">
    <source>
        <dbReference type="ARBA" id="ARBA00030602"/>
    </source>
</evidence>
<dbReference type="Gene3D" id="3.10.490.10">
    <property type="entry name" value="Gamma-glutamyl cyclotransferase-like"/>
    <property type="match status" value="1"/>
</dbReference>
<evidence type="ECO:0000313" key="5">
    <source>
        <dbReference type="Proteomes" id="UP001060336"/>
    </source>
</evidence>
<dbReference type="InterPro" id="IPR013024">
    <property type="entry name" value="GGCT-like"/>
</dbReference>
<sequence length="160" mass="18295">MKLPYFFFGTLMDQDVLERVLGRAPGPLSTAAVLHGYSRVRVDREPYPALVTAPGHRVAGLLLRDYSAEDDRRIRYFEDFDFAIEQTEVETEAGSETAHFCGAVSNITPMDEPWSYEEWVRTDKERFLRVTDIYMKGYGTLDAEAADRLWLDTVAELFGD</sequence>
<organism evidence="4 5">
    <name type="scientific">Nisaea acidiphila</name>
    <dbReference type="NCBI Taxonomy" id="1862145"/>
    <lineage>
        <taxon>Bacteria</taxon>
        <taxon>Pseudomonadati</taxon>
        <taxon>Pseudomonadota</taxon>
        <taxon>Alphaproteobacteria</taxon>
        <taxon>Rhodospirillales</taxon>
        <taxon>Thalassobaculaceae</taxon>
        <taxon>Nisaea</taxon>
    </lineage>
</organism>
<dbReference type="InterPro" id="IPR036568">
    <property type="entry name" value="GGCT-like_sf"/>
</dbReference>
<dbReference type="InterPro" id="IPR045038">
    <property type="entry name" value="AIG2-like"/>
</dbReference>